<sequence>MKLNRLRKNMVYVMCYSGTFKRFRKNLRKSPDKGLSRIPARKVKAEWLSTYRAIFHDSSCCGLEHYAKLLGADLKDKQSKEALKTITFGLRYGAERSQAAVATFKHLYGKSNRG</sequence>
<keyword evidence="2" id="KW-1185">Reference proteome</keyword>
<evidence type="ECO:0000313" key="2">
    <source>
        <dbReference type="Proteomes" id="UP000827755"/>
    </source>
</evidence>
<reference evidence="1" key="1">
    <citation type="submission" date="2021-10" db="EMBL/GenBank/DDBJ databases">
        <authorList>
            <person name="Larson W."/>
            <person name="Thurgood T.L."/>
            <person name="Rodriguez A."/>
            <person name="Sharma R."/>
            <person name="Kruger J."/>
            <person name="Davis K."/>
            <person name="Findley J."/>
            <person name="Grose J.H."/>
        </authorList>
    </citation>
    <scope>NUCLEOTIDE SEQUENCE</scope>
</reference>
<protein>
    <submittedName>
        <fullName evidence="1">Uncharacterized protein</fullName>
    </submittedName>
</protein>
<name>A0AAE8YP37_9CAUD</name>
<organism evidence="1 2">
    <name type="scientific">Morganella phage vB_MmoP_Lilpapawes</name>
    <dbReference type="NCBI Taxonomy" id="2894803"/>
    <lineage>
        <taxon>Viruses</taxon>
        <taxon>Duplodnaviria</taxon>
        <taxon>Heunggongvirae</taxon>
        <taxon>Uroviricota</taxon>
        <taxon>Caudoviricetes</taxon>
        <taxon>Autographivirales</taxon>
        <taxon>Autotranscriptaviridae</taxon>
        <taxon>Studiervirinae</taxon>
        <taxon>Minipunavirus</taxon>
        <taxon>Minipunavirus lilpapawes</taxon>
    </lineage>
</organism>
<proteinExistence type="predicted"/>
<dbReference type="EMBL" id="OK499982">
    <property type="protein sequence ID" value="UGO47536.1"/>
    <property type="molecule type" value="Genomic_DNA"/>
</dbReference>
<gene>
    <name evidence="1" type="ORF">LILPAPAWES_5</name>
</gene>
<accession>A0AAE8YP37</accession>
<evidence type="ECO:0000313" key="1">
    <source>
        <dbReference type="EMBL" id="UGO47536.1"/>
    </source>
</evidence>
<dbReference type="Proteomes" id="UP000827755">
    <property type="component" value="Segment"/>
</dbReference>